<protein>
    <submittedName>
        <fullName evidence="1">SnRNP core Sm protein Sm-X5-like protein</fullName>
    </submittedName>
</protein>
<dbReference type="AlphaFoldDB" id="A0A0A9EM91"/>
<reference evidence="1" key="2">
    <citation type="journal article" date="2015" name="Data Brief">
        <title>Shoot transcriptome of the giant reed, Arundo donax.</title>
        <authorList>
            <person name="Barrero R.A."/>
            <person name="Guerrero F.D."/>
            <person name="Moolhuijzen P."/>
            <person name="Goolsby J.A."/>
            <person name="Tidwell J."/>
            <person name="Bellgard S.E."/>
            <person name="Bellgard M.I."/>
        </authorList>
    </citation>
    <scope>NUCLEOTIDE SEQUENCE</scope>
    <source>
        <tissue evidence="1">Shoot tissue taken approximately 20 cm above the soil surface</tissue>
    </source>
</reference>
<sequence>MWFSLSTSTSCVALTSGHTHPHFSTNNSRSMITHRLIKNVLHDKPIITFREQGQIGKNITANQWALFGLTTLLIEIHKKHAGPRHRRLRSSLTTGPRNLGMFVTASTRRN</sequence>
<proteinExistence type="predicted"/>
<reference evidence="1" key="1">
    <citation type="submission" date="2014-09" db="EMBL/GenBank/DDBJ databases">
        <authorList>
            <person name="Magalhaes I.L.F."/>
            <person name="Oliveira U."/>
            <person name="Santos F.R."/>
            <person name="Vidigal T.H.D.A."/>
            <person name="Brescovit A.D."/>
            <person name="Santos A.J."/>
        </authorList>
    </citation>
    <scope>NUCLEOTIDE SEQUENCE</scope>
    <source>
        <tissue evidence="1">Shoot tissue taken approximately 20 cm above the soil surface</tissue>
    </source>
</reference>
<dbReference type="EMBL" id="GBRH01200758">
    <property type="protein sequence ID" value="JAD97137.1"/>
    <property type="molecule type" value="Transcribed_RNA"/>
</dbReference>
<organism evidence="1">
    <name type="scientific">Arundo donax</name>
    <name type="common">Giant reed</name>
    <name type="synonym">Donax arundinaceus</name>
    <dbReference type="NCBI Taxonomy" id="35708"/>
    <lineage>
        <taxon>Eukaryota</taxon>
        <taxon>Viridiplantae</taxon>
        <taxon>Streptophyta</taxon>
        <taxon>Embryophyta</taxon>
        <taxon>Tracheophyta</taxon>
        <taxon>Spermatophyta</taxon>
        <taxon>Magnoliopsida</taxon>
        <taxon>Liliopsida</taxon>
        <taxon>Poales</taxon>
        <taxon>Poaceae</taxon>
        <taxon>PACMAD clade</taxon>
        <taxon>Arundinoideae</taxon>
        <taxon>Arundineae</taxon>
        <taxon>Arundo</taxon>
    </lineage>
</organism>
<evidence type="ECO:0000313" key="1">
    <source>
        <dbReference type="EMBL" id="JAD97137.1"/>
    </source>
</evidence>
<name>A0A0A9EM91_ARUDO</name>
<accession>A0A0A9EM91</accession>